<name>A0A386HM32_9BACT</name>
<dbReference type="KEGG" id="ark:D6B99_03025"/>
<gene>
    <name evidence="1" type="ORF">D6B99_03025</name>
</gene>
<dbReference type="AlphaFoldDB" id="A0A386HM32"/>
<proteinExistence type="predicted"/>
<dbReference type="Pfam" id="PF13376">
    <property type="entry name" value="OmdA"/>
    <property type="match status" value="1"/>
</dbReference>
<dbReference type="Proteomes" id="UP000266118">
    <property type="component" value="Chromosome"/>
</dbReference>
<evidence type="ECO:0000313" key="2">
    <source>
        <dbReference type="Proteomes" id="UP000266118"/>
    </source>
</evidence>
<keyword evidence="2" id="KW-1185">Reference proteome</keyword>
<protein>
    <submittedName>
        <fullName evidence="1">Bacteriocin-protection protein, YdeI/OmpD-associated family</fullName>
    </submittedName>
</protein>
<dbReference type="RefSeq" id="WP_119984949.1">
    <property type="nucleotide sequence ID" value="NZ_CP032489.1"/>
</dbReference>
<evidence type="ECO:0000313" key="1">
    <source>
        <dbReference type="EMBL" id="AYD46676.1"/>
    </source>
</evidence>
<organism evidence="1 2">
    <name type="scientific">Arachidicoccus soli</name>
    <dbReference type="NCBI Taxonomy" id="2341117"/>
    <lineage>
        <taxon>Bacteria</taxon>
        <taxon>Pseudomonadati</taxon>
        <taxon>Bacteroidota</taxon>
        <taxon>Chitinophagia</taxon>
        <taxon>Chitinophagales</taxon>
        <taxon>Chitinophagaceae</taxon>
        <taxon>Arachidicoccus</taxon>
    </lineage>
</organism>
<reference evidence="1 2" key="1">
    <citation type="submission" date="2018-09" db="EMBL/GenBank/DDBJ databases">
        <title>Arachidicoccus sp. nov., a bacterium isolated from soil.</title>
        <authorList>
            <person name="Weon H.-Y."/>
            <person name="Kwon S.-W."/>
            <person name="Lee S.A."/>
        </authorList>
    </citation>
    <scope>NUCLEOTIDE SEQUENCE [LARGE SCALE GENOMIC DNA]</scope>
    <source>
        <strain evidence="1 2">KIS59-12</strain>
    </source>
</reference>
<dbReference type="EMBL" id="CP032489">
    <property type="protein sequence ID" value="AYD46676.1"/>
    <property type="molecule type" value="Genomic_DNA"/>
</dbReference>
<dbReference type="OrthoDB" id="9796999at2"/>
<accession>A0A386HM32</accession>
<sequence length="194" mass="22813">MSKLDKKELSMLSFATQKQFEEWLAKYFDKEEGLWLRLYKKDSGEKSITYQEALDEALCYGWIDGQLKTYDEQSFLRKFTPRRPKSIWSKRNMEHIERLTSLGKMKTSGIEKVEAAKADGNWEAAYDSPSNMTIPEDFLGELEKDKKAKTFFESLNKANKYAIAWRLQTAKKPETRAKRMNVILEMLAKEEKFH</sequence>